<dbReference type="Pfam" id="PF15579">
    <property type="entry name" value="Imm52"/>
    <property type="match status" value="1"/>
</dbReference>
<proteinExistence type="predicted"/>
<dbReference type="InterPro" id="IPR028969">
    <property type="entry name" value="Imm52"/>
</dbReference>
<evidence type="ECO:0000313" key="2">
    <source>
        <dbReference type="EMBL" id="MCT7316728.1"/>
    </source>
</evidence>
<name>A0AAE3LBE4_9RALS</name>
<accession>A0AAE3LBE4</accession>
<dbReference type="AlphaFoldDB" id="A0AAE3LBE4"/>
<gene>
    <name evidence="2" type="ORF">N5I87_12005</name>
</gene>
<feature type="domain" description="Immunity protein 52" evidence="1">
    <location>
        <begin position="24"/>
        <end position="230"/>
    </location>
</feature>
<protein>
    <submittedName>
        <fullName evidence="2">Immunity 52 family protein</fullName>
    </submittedName>
</protein>
<reference evidence="2" key="2">
    <citation type="submission" date="2023-02" db="EMBL/GenBank/DDBJ databases">
        <authorList>
            <person name="Lu C.-H."/>
        </authorList>
    </citation>
    <scope>NUCLEOTIDE SEQUENCE</scope>
    <source>
        <strain evidence="2">22TCCZM01-4</strain>
    </source>
</reference>
<dbReference type="EMBL" id="JAOCQJ010000003">
    <property type="protein sequence ID" value="MCT7316728.1"/>
    <property type="molecule type" value="Genomic_DNA"/>
</dbReference>
<dbReference type="RefSeq" id="WP_260799622.1">
    <property type="nucleotide sequence ID" value="NZ_JAOCQJ010000003.1"/>
</dbReference>
<reference evidence="2" key="1">
    <citation type="journal article" date="2023" name="Front. Microbiol.">
        <title>Ralstonia chuxiongensis sp. nov., Ralstonia mojiangensis sp. nov., and Ralstonia soli sp. nov., isolated from tobacco fields, are three novel species in the family Burkholderiaceae.</title>
        <authorList>
            <person name="Lu C.H."/>
            <person name="Zhang Y.Y."/>
            <person name="Jiang N."/>
            <person name="Chen W."/>
            <person name="Shao X."/>
            <person name="Zhao Z.M."/>
            <person name="Lu W.L."/>
            <person name="Hu X."/>
            <person name="Xi Y.X."/>
            <person name="Zou S.Y."/>
            <person name="Wei Q.J."/>
            <person name="Lin Z.L."/>
            <person name="Gong L."/>
            <person name="Gai X.T."/>
            <person name="Zhang L.Q."/>
            <person name="Li J.Y."/>
            <person name="Jin Y."/>
            <person name="Xia Z.Y."/>
        </authorList>
    </citation>
    <scope>NUCLEOTIDE SEQUENCE</scope>
    <source>
        <strain evidence="2">22TCCZM01-4</strain>
    </source>
</reference>
<evidence type="ECO:0000313" key="3">
    <source>
        <dbReference type="Proteomes" id="UP001164374"/>
    </source>
</evidence>
<sequence>MKRPYELTAVFRHKGSLEAVALLQELASFCRVLGAQSPELSTWYLKGDSKEEATRYEVFDANGPTTAATAVVTEELRKEVDPRIIGIWNGKTGANGASLQLMARPVPETSTTILRVKPGAFPQTYERAVAVVQAAALQWQASVITLESAGYFPLKVFKDRPGVGWIIYLPKTLTVQQVPEAGALIPVIDGKNQIGTIVVSVTDAPFSDADPEHVRIANKIEVRLVDQDLLPRYAGL</sequence>
<dbReference type="Proteomes" id="UP001164374">
    <property type="component" value="Unassembled WGS sequence"/>
</dbReference>
<evidence type="ECO:0000259" key="1">
    <source>
        <dbReference type="Pfam" id="PF15579"/>
    </source>
</evidence>
<organism evidence="2 3">
    <name type="scientific">Ralstonia mojiangensis</name>
    <dbReference type="NCBI Taxonomy" id="2953895"/>
    <lineage>
        <taxon>Bacteria</taxon>
        <taxon>Pseudomonadati</taxon>
        <taxon>Pseudomonadota</taxon>
        <taxon>Betaproteobacteria</taxon>
        <taxon>Burkholderiales</taxon>
        <taxon>Burkholderiaceae</taxon>
        <taxon>Ralstonia</taxon>
    </lineage>
</organism>
<comment type="caution">
    <text evidence="2">The sequence shown here is derived from an EMBL/GenBank/DDBJ whole genome shotgun (WGS) entry which is preliminary data.</text>
</comment>